<evidence type="ECO:0000256" key="1">
    <source>
        <dbReference type="SAM" id="MobiDB-lite"/>
    </source>
</evidence>
<dbReference type="AlphaFoldDB" id="A0A6J4N2X2"/>
<name>A0A6J4N2X2_9ACTN</name>
<organism evidence="2">
    <name type="scientific">uncultured Propionibacteriaceae bacterium</name>
    <dbReference type="NCBI Taxonomy" id="257457"/>
    <lineage>
        <taxon>Bacteria</taxon>
        <taxon>Bacillati</taxon>
        <taxon>Actinomycetota</taxon>
        <taxon>Actinomycetes</taxon>
        <taxon>Propionibacteriales</taxon>
        <taxon>Propionibacteriaceae</taxon>
        <taxon>environmental samples</taxon>
    </lineage>
</organism>
<feature type="compositionally biased region" description="Low complexity" evidence="1">
    <location>
        <begin position="36"/>
        <end position="47"/>
    </location>
</feature>
<proteinExistence type="predicted"/>
<accession>A0A6J4N2X2</accession>
<dbReference type="EMBL" id="CADCUO010000039">
    <property type="protein sequence ID" value="CAA9376246.1"/>
    <property type="molecule type" value="Genomic_DNA"/>
</dbReference>
<sequence length="77" mass="8661">MRDAAADLLPLLEKYEQSWVQRLRQHLLAADNTFPNSGNNSANTASSMLGQRISSPKERTCRTTSRRPAEDTNSWTP</sequence>
<feature type="region of interest" description="Disordered" evidence="1">
    <location>
        <begin position="31"/>
        <end position="77"/>
    </location>
</feature>
<evidence type="ECO:0000313" key="2">
    <source>
        <dbReference type="EMBL" id="CAA9376246.1"/>
    </source>
</evidence>
<gene>
    <name evidence="2" type="ORF">AVDCRST_MAG75-552</name>
</gene>
<reference evidence="2" key="1">
    <citation type="submission" date="2020-02" db="EMBL/GenBank/DDBJ databases">
        <authorList>
            <person name="Meier V. D."/>
        </authorList>
    </citation>
    <scope>NUCLEOTIDE SEQUENCE</scope>
    <source>
        <strain evidence="2">AVDCRST_MAG75</strain>
    </source>
</reference>
<protein>
    <submittedName>
        <fullName evidence="2">Uncharacterized protein</fullName>
    </submittedName>
</protein>